<dbReference type="Gene3D" id="3.30.70.1120">
    <property type="entry name" value="TT1725-like"/>
    <property type="match status" value="1"/>
</dbReference>
<dbReference type="InterPro" id="IPR007546">
    <property type="entry name" value="DUF503"/>
</dbReference>
<dbReference type="SUPFAM" id="SSF103007">
    <property type="entry name" value="Hypothetical protein TT1725"/>
    <property type="match status" value="1"/>
</dbReference>
<protein>
    <recommendedName>
        <fullName evidence="3">DUF503 domain-containing protein</fullName>
    </recommendedName>
</protein>
<sequence length="100" mass="11263">MTAYVALLLVDLHFPVAGSLKAKRKELQSVKAQLHGRLGAAVAEIDHHDVWQRSQLSVVLTSGSMGQLERHADTVERWLIDRYPDDVRVQRIFTSDEDIG</sequence>
<dbReference type="InterPro" id="IPR036746">
    <property type="entry name" value="TT1725-like_sf"/>
</dbReference>
<evidence type="ECO:0008006" key="3">
    <source>
        <dbReference type="Google" id="ProtNLM"/>
    </source>
</evidence>
<dbReference type="Proteomes" id="UP001162834">
    <property type="component" value="Chromosome"/>
</dbReference>
<proteinExistence type="predicted"/>
<reference evidence="1" key="1">
    <citation type="journal article" date="2022" name="Int. J. Syst. Evol. Microbiol.">
        <title>Pseudomonas aegrilactucae sp. nov. and Pseudomonas morbosilactucae sp. nov., pathogens causing bacterial rot of lettuce in Japan.</title>
        <authorList>
            <person name="Sawada H."/>
            <person name="Fujikawa T."/>
            <person name="Satou M."/>
        </authorList>
    </citation>
    <scope>NUCLEOTIDE SEQUENCE</scope>
    <source>
        <strain evidence="1">0166_1</strain>
    </source>
</reference>
<dbReference type="AlphaFoldDB" id="A0A9E6XY92"/>
<evidence type="ECO:0000313" key="1">
    <source>
        <dbReference type="EMBL" id="UGS36737.1"/>
    </source>
</evidence>
<dbReference type="PANTHER" id="PTHR36441">
    <property type="entry name" value="HYPOTHETICAL CYTOSOLIC PROTEIN"/>
    <property type="match status" value="1"/>
</dbReference>
<name>A0A9E6XY92_9ACTN</name>
<accession>A0A9E6XY92</accession>
<organism evidence="1 2">
    <name type="scientific">Capillimicrobium parvum</name>
    <dbReference type="NCBI Taxonomy" id="2884022"/>
    <lineage>
        <taxon>Bacteria</taxon>
        <taxon>Bacillati</taxon>
        <taxon>Actinomycetota</taxon>
        <taxon>Thermoleophilia</taxon>
        <taxon>Solirubrobacterales</taxon>
        <taxon>Capillimicrobiaceae</taxon>
        <taxon>Capillimicrobium</taxon>
    </lineage>
</organism>
<dbReference type="EMBL" id="CP087164">
    <property type="protein sequence ID" value="UGS36737.1"/>
    <property type="molecule type" value="Genomic_DNA"/>
</dbReference>
<keyword evidence="2" id="KW-1185">Reference proteome</keyword>
<evidence type="ECO:0000313" key="2">
    <source>
        <dbReference type="Proteomes" id="UP001162834"/>
    </source>
</evidence>
<dbReference type="KEGG" id="sbae:DSM104329_03146"/>
<dbReference type="PANTHER" id="PTHR36441:SF1">
    <property type="entry name" value="DUF503 DOMAIN-CONTAINING PROTEIN"/>
    <property type="match status" value="1"/>
</dbReference>
<dbReference type="Pfam" id="PF04456">
    <property type="entry name" value="DUF503"/>
    <property type="match status" value="1"/>
</dbReference>
<gene>
    <name evidence="1" type="ORF">DSM104329_03146</name>
</gene>
<dbReference type="RefSeq" id="WP_259310803.1">
    <property type="nucleotide sequence ID" value="NZ_CP087164.1"/>
</dbReference>